<name>A0A174HZA7_9CLOT</name>
<evidence type="ECO:0000313" key="3">
    <source>
        <dbReference type="Proteomes" id="UP000095558"/>
    </source>
</evidence>
<organism evidence="2 3">
    <name type="scientific">Clostridium disporicum</name>
    <dbReference type="NCBI Taxonomy" id="84024"/>
    <lineage>
        <taxon>Bacteria</taxon>
        <taxon>Bacillati</taxon>
        <taxon>Bacillota</taxon>
        <taxon>Clostridia</taxon>
        <taxon>Eubacteriales</taxon>
        <taxon>Clostridiaceae</taxon>
        <taxon>Clostridium</taxon>
    </lineage>
</organism>
<dbReference type="OrthoDB" id="1936994at2"/>
<dbReference type="SUPFAM" id="SSF49478">
    <property type="entry name" value="Cna protein B-type domain"/>
    <property type="match status" value="1"/>
</dbReference>
<dbReference type="GeneID" id="83013625"/>
<feature type="domain" description="SpaA-like prealbumin fold" evidence="1">
    <location>
        <begin position="161"/>
        <end position="224"/>
    </location>
</feature>
<dbReference type="Proteomes" id="UP000095558">
    <property type="component" value="Unassembled WGS sequence"/>
</dbReference>
<dbReference type="InterPro" id="IPR041033">
    <property type="entry name" value="SpaA_PFL_dom_1"/>
</dbReference>
<dbReference type="Gene3D" id="2.60.40.10">
    <property type="entry name" value="Immunoglobulins"/>
    <property type="match status" value="1"/>
</dbReference>
<dbReference type="RefSeq" id="WP_078061278.1">
    <property type="nucleotide sequence ID" value="NZ_CYYT01000024.1"/>
</dbReference>
<protein>
    <submittedName>
        <fullName evidence="2">CnaB domain-containing protein</fullName>
    </submittedName>
</protein>
<sequence>MRIRIEDDFDSELENEYKSIDNDSNVGNGKLSNSSGTIIDVDPTDVKATDVEVDQATNDNSCKENVDKPIISEKDKKKVKTYNLDNGFSLELQGATFIDDNEEVNDNKEVNDNSNYANQKVLEDDNIKERLVENEDKIINNSNYTKARKKEKRIVGKITVISKLGDRKGSNISDAKINLYALNGLSPKMISSKYTDKNGVVIFDNLAEGSYRVIEIVNRKYFEKPTYIQWNEVTINDELREESIIVINKIKHH</sequence>
<dbReference type="AlphaFoldDB" id="A0A174HZA7"/>
<dbReference type="Pfam" id="PF17802">
    <property type="entry name" value="SpaA"/>
    <property type="match status" value="1"/>
</dbReference>
<dbReference type="InterPro" id="IPR013783">
    <property type="entry name" value="Ig-like_fold"/>
</dbReference>
<gene>
    <name evidence="2" type="ORF">ERS852470_03373</name>
</gene>
<evidence type="ECO:0000313" key="2">
    <source>
        <dbReference type="EMBL" id="CUO78986.1"/>
    </source>
</evidence>
<proteinExistence type="predicted"/>
<evidence type="ECO:0000259" key="1">
    <source>
        <dbReference type="Pfam" id="PF17802"/>
    </source>
</evidence>
<accession>A0A174HZA7</accession>
<dbReference type="EMBL" id="CYZV01000053">
    <property type="protein sequence ID" value="CUO78986.1"/>
    <property type="molecule type" value="Genomic_DNA"/>
</dbReference>
<reference evidence="2 3" key="1">
    <citation type="submission" date="2015-09" db="EMBL/GenBank/DDBJ databases">
        <authorList>
            <consortium name="Pathogen Informatics"/>
        </authorList>
    </citation>
    <scope>NUCLEOTIDE SEQUENCE [LARGE SCALE GENOMIC DNA]</scope>
    <source>
        <strain evidence="2 3">2789STDY5834855</strain>
    </source>
</reference>